<feature type="transmembrane region" description="Helical" evidence="2">
    <location>
        <begin position="49"/>
        <end position="70"/>
    </location>
</feature>
<evidence type="ECO:0000256" key="1">
    <source>
        <dbReference type="ARBA" id="ARBA00010792"/>
    </source>
</evidence>
<keyword evidence="2" id="KW-0472">Membrane</keyword>
<gene>
    <name evidence="4" type="ORF">AMS66_17390</name>
</gene>
<feature type="transmembrane region" description="Helical" evidence="2">
    <location>
        <begin position="135"/>
        <end position="154"/>
    </location>
</feature>
<evidence type="ECO:0000313" key="5">
    <source>
        <dbReference type="Proteomes" id="UP000037688"/>
    </source>
</evidence>
<sequence>MGDILHQLLDFVTSMGYWGILLGLAIEVIPSELVLAYAGYLVFKGEISFVEAVLFGTVGCLLQQIILYYLGLYGGRAFIDNYGKYLHIKSKHVDMTERWFQKYGAGVVFTSRFIPVVRQAVSIPAGISKMKLIKFLYFSGIASLLWTLIFVALGHNLGENWGNISEKAAPYTQPLLVVAILFTIGFLLYKTLTRNRKNRDKTEY</sequence>
<keyword evidence="2" id="KW-1133">Transmembrane helix</keyword>
<dbReference type="PATRIC" id="fig|1705561.3.peg.3568"/>
<comment type="caution">
    <text evidence="4">The sequence shown here is derived from an EMBL/GenBank/DDBJ whole genome shotgun (WGS) entry which is preliminary data.</text>
</comment>
<organism evidence="4 5">
    <name type="scientific">Paenibacillus xylanivorans</name>
    <dbReference type="NCBI Taxonomy" id="1705561"/>
    <lineage>
        <taxon>Bacteria</taxon>
        <taxon>Bacillati</taxon>
        <taxon>Bacillota</taxon>
        <taxon>Bacilli</taxon>
        <taxon>Bacillales</taxon>
        <taxon>Paenibacillaceae</taxon>
        <taxon>Paenibacillus</taxon>
    </lineage>
</organism>
<keyword evidence="2" id="KW-0812">Transmembrane</keyword>
<feature type="transmembrane region" description="Helical" evidence="2">
    <location>
        <begin position="174"/>
        <end position="192"/>
    </location>
</feature>
<dbReference type="OrthoDB" id="9813426at2"/>
<dbReference type="Proteomes" id="UP000037688">
    <property type="component" value="Unassembled WGS sequence"/>
</dbReference>
<keyword evidence="5" id="KW-1185">Reference proteome</keyword>
<dbReference type="EMBL" id="LITU01000065">
    <property type="protein sequence ID" value="KOY15038.1"/>
    <property type="molecule type" value="Genomic_DNA"/>
</dbReference>
<evidence type="ECO:0000313" key="4">
    <source>
        <dbReference type="EMBL" id="KOY15038.1"/>
    </source>
</evidence>
<evidence type="ECO:0000256" key="2">
    <source>
        <dbReference type="SAM" id="Phobius"/>
    </source>
</evidence>
<name>A0A0M9BM33_9BACL</name>
<evidence type="ECO:0000259" key="3">
    <source>
        <dbReference type="Pfam" id="PF09335"/>
    </source>
</evidence>
<dbReference type="PANTHER" id="PTHR42709">
    <property type="entry name" value="ALKALINE PHOSPHATASE LIKE PROTEIN"/>
    <property type="match status" value="1"/>
</dbReference>
<accession>A0A0M9BM33</accession>
<feature type="domain" description="VTT" evidence="3">
    <location>
        <begin position="29"/>
        <end position="155"/>
    </location>
</feature>
<dbReference type="InterPro" id="IPR051311">
    <property type="entry name" value="DedA_domain"/>
</dbReference>
<dbReference type="Pfam" id="PF09335">
    <property type="entry name" value="VTT_dom"/>
    <property type="match status" value="1"/>
</dbReference>
<dbReference type="RefSeq" id="WP_053782011.1">
    <property type="nucleotide sequence ID" value="NZ_LITU01000065.1"/>
</dbReference>
<dbReference type="InterPro" id="IPR032816">
    <property type="entry name" value="VTT_dom"/>
</dbReference>
<dbReference type="GO" id="GO:0005886">
    <property type="term" value="C:plasma membrane"/>
    <property type="evidence" value="ECO:0007669"/>
    <property type="project" value="TreeGrafter"/>
</dbReference>
<protein>
    <recommendedName>
        <fullName evidence="3">VTT domain-containing protein</fullName>
    </recommendedName>
</protein>
<proteinExistence type="inferred from homology"/>
<comment type="similarity">
    <text evidence="1">Belongs to the DedA family.</text>
</comment>
<reference evidence="4 5" key="1">
    <citation type="submission" date="2015-08" db="EMBL/GenBank/DDBJ databases">
        <title>Draft genome sequence of cellulolytic and xylanolytic Paenibacillus sp. A59, isolated from a decaying forest soil from Patagonia, Argentina.</title>
        <authorList>
            <person name="Ghio S."/>
            <person name="Caceres A.M."/>
            <person name="Talia P."/>
            <person name="Grasso D."/>
            <person name="Campos E."/>
        </authorList>
    </citation>
    <scope>NUCLEOTIDE SEQUENCE [LARGE SCALE GENOMIC DNA]</scope>
    <source>
        <strain evidence="4 5">A59</strain>
    </source>
</reference>
<feature type="transmembrane region" description="Helical" evidence="2">
    <location>
        <begin position="20"/>
        <end position="43"/>
    </location>
</feature>
<dbReference type="AlphaFoldDB" id="A0A0M9BM33"/>
<dbReference type="PANTHER" id="PTHR42709:SF8">
    <property type="entry name" value="UNDECAPRENYL PHOSPHATE TRANSPORTER A"/>
    <property type="match status" value="1"/>
</dbReference>